<dbReference type="RefSeq" id="WP_123204691.1">
    <property type="nucleotide sequence ID" value="NZ_RBEE01000005.1"/>
</dbReference>
<accession>A0A3N0C094</accession>
<gene>
    <name evidence="2" type="ORF">D7004_04565</name>
</gene>
<sequence>MKINEAKNNSSATNNGTANTANPVTADKNKVAFVNSNPVNKDSAEIKDKEDKNKVEEEQPKGEAPPTEAPKAEQASAPAKPQPVKPVMNLDSTVKVVLDLNRKIQYRNRMQTIVANLDDFVVKQEEVGEETGANSLQGCELIIRDDQGRTFSTKNANLIQQSAQFVNNLCVEKIAEIEAEIIIPA</sequence>
<feature type="region of interest" description="Disordered" evidence="1">
    <location>
        <begin position="1"/>
        <end position="86"/>
    </location>
</feature>
<evidence type="ECO:0000313" key="2">
    <source>
        <dbReference type="EMBL" id="RNL55586.1"/>
    </source>
</evidence>
<dbReference type="EMBL" id="RBEE01000005">
    <property type="protein sequence ID" value="RNL55586.1"/>
    <property type="molecule type" value="Genomic_DNA"/>
</dbReference>
<reference evidence="2 3" key="1">
    <citation type="submission" date="2018-10" db="EMBL/GenBank/DDBJ databases">
        <title>Genome sequencing of Pedobacter jejuensis TNB23.</title>
        <authorList>
            <person name="Cho Y.-J."/>
            <person name="Cho A."/>
            <person name="Kim O.-S."/>
        </authorList>
    </citation>
    <scope>NUCLEOTIDE SEQUENCE [LARGE SCALE GENOMIC DNA]</scope>
    <source>
        <strain evidence="2 3">TNB23</strain>
    </source>
</reference>
<dbReference type="AlphaFoldDB" id="A0A3N0C094"/>
<organism evidence="2 3">
    <name type="scientific">Pedobacter jejuensis</name>
    <dbReference type="NCBI Taxonomy" id="1268550"/>
    <lineage>
        <taxon>Bacteria</taxon>
        <taxon>Pseudomonadati</taxon>
        <taxon>Bacteroidota</taxon>
        <taxon>Sphingobacteriia</taxon>
        <taxon>Sphingobacteriales</taxon>
        <taxon>Sphingobacteriaceae</taxon>
        <taxon>Pedobacter</taxon>
    </lineage>
</organism>
<protein>
    <submittedName>
        <fullName evidence="2">Uncharacterized protein</fullName>
    </submittedName>
</protein>
<dbReference type="OrthoDB" id="793497at2"/>
<dbReference type="Proteomes" id="UP000274046">
    <property type="component" value="Unassembled WGS sequence"/>
</dbReference>
<feature type="compositionally biased region" description="Basic and acidic residues" evidence="1">
    <location>
        <begin position="42"/>
        <end position="61"/>
    </location>
</feature>
<keyword evidence="3" id="KW-1185">Reference proteome</keyword>
<feature type="compositionally biased region" description="Low complexity" evidence="1">
    <location>
        <begin position="8"/>
        <end position="22"/>
    </location>
</feature>
<evidence type="ECO:0000313" key="3">
    <source>
        <dbReference type="Proteomes" id="UP000274046"/>
    </source>
</evidence>
<evidence type="ECO:0000256" key="1">
    <source>
        <dbReference type="SAM" id="MobiDB-lite"/>
    </source>
</evidence>
<proteinExistence type="predicted"/>
<comment type="caution">
    <text evidence="2">The sequence shown here is derived from an EMBL/GenBank/DDBJ whole genome shotgun (WGS) entry which is preliminary data.</text>
</comment>
<name>A0A3N0C094_9SPHI</name>